<proteinExistence type="inferred from homology"/>
<dbReference type="EMBL" id="JAVDYJ010000001">
    <property type="protein sequence ID" value="MDR7347456.1"/>
    <property type="molecule type" value="Genomic_DNA"/>
</dbReference>
<dbReference type="PROSITE" id="PS00455">
    <property type="entry name" value="AMP_BINDING"/>
    <property type="match status" value="1"/>
</dbReference>
<dbReference type="InterPro" id="IPR020845">
    <property type="entry name" value="AMP-binding_CS"/>
</dbReference>
<evidence type="ECO:0000313" key="8">
    <source>
        <dbReference type="Proteomes" id="UP001183794"/>
    </source>
</evidence>
<dbReference type="SUPFAM" id="SSF56801">
    <property type="entry name" value="Acetyl-CoA synthetase-like"/>
    <property type="match status" value="1"/>
</dbReference>
<sequence length="586" mass="64197">MTEQYRAARDRLMALSPTEVAEEFTWPEFKHFNFGLDWFDALGQDPARADQPALIVTGDSGTQQLTFAELSARSTQVAGWFQAQGVTRGDKFMMMLDNEVELWEAMLAAIKIGAVILPTTAMLDAQALASRIRRAGVDWVLTNQDNIHKFEELAAHGVDTEQLGIFVTGQTRVNGTYHFADAYTSTSAFTVDGPTPADAEMLVYFTSGTTSEPKMVLHTQASYSVGHFSTLYWLGLTANDVHLNISSPGWGKHAWSSFFAPWIAESTILAVNYARFDAEKMLEVMEEFAVTSLCAPPTVWRMLIHADMAQLPHPPTNAVSAGEPLNLSTLQQVRDAWGVTIRDGYGQTETTLQIATTPGLEVPAGALGIPLPGFHIELVDEQTEQIITGAGSGQVAIRLDPKPVGLTPGYYLDEERNLQAFGQGLYLTGDLMARDTNGVYSYIGRADDLFKAADYKLSPFELENGLMGYPSISEVAVVPSPDPIRTAVPKAYVVLSPGYSPTAETAKDIFAHARTALPPYARLRRLEFVTALPKTVSGKTRRVALRQEEIDTHGEYGQYTKEALAARTSTEGFGHEYTDAQFRASS</sequence>
<dbReference type="PANTHER" id="PTHR43605:SF10">
    <property type="entry name" value="ACYL-COA SYNTHETASE MEDIUM CHAIN FAMILY MEMBER 3"/>
    <property type="match status" value="1"/>
</dbReference>
<keyword evidence="2 7" id="KW-0436">Ligase</keyword>
<accession>A0ABU2B209</accession>
<evidence type="ECO:0000256" key="1">
    <source>
        <dbReference type="ARBA" id="ARBA00006432"/>
    </source>
</evidence>
<protein>
    <submittedName>
        <fullName evidence="7">Acetyl-CoA synthetase</fullName>
        <ecNumber evidence="7">6.2.1.1</ecNumber>
    </submittedName>
</protein>
<dbReference type="Pfam" id="PF13193">
    <property type="entry name" value="AMP-binding_C"/>
    <property type="match status" value="1"/>
</dbReference>
<keyword evidence="3" id="KW-0547">Nucleotide-binding</keyword>
<dbReference type="InterPro" id="IPR045851">
    <property type="entry name" value="AMP-bd_C_sf"/>
</dbReference>
<dbReference type="Gene3D" id="3.30.300.30">
    <property type="match status" value="1"/>
</dbReference>
<dbReference type="InterPro" id="IPR000873">
    <property type="entry name" value="AMP-dep_synth/lig_dom"/>
</dbReference>
<evidence type="ECO:0000259" key="5">
    <source>
        <dbReference type="Pfam" id="PF00501"/>
    </source>
</evidence>
<evidence type="ECO:0000313" key="7">
    <source>
        <dbReference type="EMBL" id="MDR7347456.1"/>
    </source>
</evidence>
<dbReference type="Gene3D" id="3.40.50.12780">
    <property type="entry name" value="N-terminal domain of ligase-like"/>
    <property type="match status" value="1"/>
</dbReference>
<evidence type="ECO:0000256" key="3">
    <source>
        <dbReference type="ARBA" id="ARBA00022741"/>
    </source>
</evidence>
<dbReference type="InterPro" id="IPR042099">
    <property type="entry name" value="ANL_N_sf"/>
</dbReference>
<organism evidence="7 8">
    <name type="scientific">Enteractinococcus fodinae</name>
    <dbReference type="NCBI Taxonomy" id="684663"/>
    <lineage>
        <taxon>Bacteria</taxon>
        <taxon>Bacillati</taxon>
        <taxon>Actinomycetota</taxon>
        <taxon>Actinomycetes</taxon>
        <taxon>Micrococcales</taxon>
        <taxon>Micrococcaceae</taxon>
    </lineage>
</organism>
<dbReference type="PANTHER" id="PTHR43605">
    <property type="entry name" value="ACYL-COENZYME A SYNTHETASE"/>
    <property type="match status" value="1"/>
</dbReference>
<name>A0ABU2B209_9MICC</name>
<dbReference type="InterPro" id="IPR025110">
    <property type="entry name" value="AMP-bd_C"/>
</dbReference>
<dbReference type="InterPro" id="IPR051087">
    <property type="entry name" value="Mitochondrial_ACSM"/>
</dbReference>
<gene>
    <name evidence="7" type="ORF">J2S62_001713</name>
</gene>
<evidence type="ECO:0000259" key="6">
    <source>
        <dbReference type="Pfam" id="PF13193"/>
    </source>
</evidence>
<feature type="domain" description="AMP-binding enzyme C-terminal" evidence="6">
    <location>
        <begin position="461"/>
        <end position="539"/>
    </location>
</feature>
<reference evidence="7 8" key="1">
    <citation type="submission" date="2023-07" db="EMBL/GenBank/DDBJ databases">
        <title>Sequencing the genomes of 1000 actinobacteria strains.</title>
        <authorList>
            <person name="Klenk H.-P."/>
        </authorList>
    </citation>
    <scope>NUCLEOTIDE SEQUENCE [LARGE SCALE GENOMIC DNA]</scope>
    <source>
        <strain evidence="7 8">DSM 22966</strain>
    </source>
</reference>
<dbReference type="Pfam" id="PF00501">
    <property type="entry name" value="AMP-binding"/>
    <property type="match status" value="1"/>
</dbReference>
<feature type="domain" description="AMP-dependent synthetase/ligase" evidence="5">
    <location>
        <begin position="48"/>
        <end position="411"/>
    </location>
</feature>
<evidence type="ECO:0000256" key="2">
    <source>
        <dbReference type="ARBA" id="ARBA00022598"/>
    </source>
</evidence>
<keyword evidence="8" id="KW-1185">Reference proteome</keyword>
<keyword evidence="4" id="KW-0067">ATP-binding</keyword>
<dbReference type="EC" id="6.2.1.1" evidence="7"/>
<comment type="similarity">
    <text evidence="1">Belongs to the ATP-dependent AMP-binding enzyme family.</text>
</comment>
<evidence type="ECO:0000256" key="4">
    <source>
        <dbReference type="ARBA" id="ARBA00022840"/>
    </source>
</evidence>
<dbReference type="GO" id="GO:0003987">
    <property type="term" value="F:acetate-CoA ligase activity"/>
    <property type="evidence" value="ECO:0007669"/>
    <property type="project" value="UniProtKB-EC"/>
</dbReference>
<comment type="caution">
    <text evidence="7">The sequence shown here is derived from an EMBL/GenBank/DDBJ whole genome shotgun (WGS) entry which is preliminary data.</text>
</comment>
<dbReference type="Proteomes" id="UP001183794">
    <property type="component" value="Unassembled WGS sequence"/>
</dbReference>
<dbReference type="RefSeq" id="WP_310173670.1">
    <property type="nucleotide sequence ID" value="NZ_BAABHE010000001.1"/>
</dbReference>